<dbReference type="PROSITE" id="PS01187">
    <property type="entry name" value="EGF_CA"/>
    <property type="match status" value="2"/>
</dbReference>
<dbReference type="InterPro" id="IPR001304">
    <property type="entry name" value="C-type_lectin-like"/>
</dbReference>
<evidence type="ECO:0000256" key="7">
    <source>
        <dbReference type="ARBA" id="ARBA00022734"/>
    </source>
</evidence>
<dbReference type="InterPro" id="IPR001881">
    <property type="entry name" value="EGF-like_Ca-bd_dom"/>
</dbReference>
<dbReference type="GO" id="GO:0004888">
    <property type="term" value="F:transmembrane signaling receptor activity"/>
    <property type="evidence" value="ECO:0007669"/>
    <property type="project" value="InterPro"/>
</dbReference>
<evidence type="ECO:0000256" key="3">
    <source>
        <dbReference type="ARBA" id="ARBA00022536"/>
    </source>
</evidence>
<evidence type="ECO:0000256" key="14">
    <source>
        <dbReference type="ARBA" id="ARBA00045242"/>
    </source>
</evidence>
<protein>
    <recommendedName>
        <fullName evidence="2">Thrombomodulin</fullName>
    </recommendedName>
</protein>
<dbReference type="GO" id="GO:0005737">
    <property type="term" value="C:cytoplasm"/>
    <property type="evidence" value="ECO:0007669"/>
    <property type="project" value="TreeGrafter"/>
</dbReference>
<evidence type="ECO:0000256" key="8">
    <source>
        <dbReference type="ARBA" id="ARBA00022737"/>
    </source>
</evidence>
<keyword evidence="10 18" id="KW-1133">Transmembrane helix</keyword>
<evidence type="ECO:0000256" key="6">
    <source>
        <dbReference type="ARBA" id="ARBA00022729"/>
    </source>
</evidence>
<dbReference type="InterPro" id="IPR018097">
    <property type="entry name" value="EGF_Ca-bd_CS"/>
</dbReference>
<dbReference type="Pfam" id="PF07645">
    <property type="entry name" value="EGF_CA"/>
    <property type="match status" value="3"/>
</dbReference>
<keyword evidence="8" id="KW-0677">Repeat</keyword>
<feature type="domain" description="EGF-like" evidence="20">
    <location>
        <begin position="381"/>
        <end position="420"/>
    </location>
</feature>
<feature type="region of interest" description="Disordered" evidence="17">
    <location>
        <begin position="719"/>
        <end position="747"/>
    </location>
</feature>
<gene>
    <name evidence="22" type="ORF">I79_018102</name>
</gene>
<evidence type="ECO:0000256" key="9">
    <source>
        <dbReference type="ARBA" id="ARBA00022974"/>
    </source>
</evidence>
<dbReference type="Gene3D" id="3.10.100.10">
    <property type="entry name" value="Mannose-Binding Protein A, subunit A"/>
    <property type="match status" value="1"/>
</dbReference>
<dbReference type="InterPro" id="IPR000152">
    <property type="entry name" value="EGF-type_Asp/Asn_hydroxyl_site"/>
</dbReference>
<dbReference type="SMART" id="SM00181">
    <property type="entry name" value="EGF"/>
    <property type="match status" value="7"/>
</dbReference>
<dbReference type="FunFam" id="2.10.25.10:FF:000606">
    <property type="entry name" value="Complement component C1q receptor"/>
    <property type="match status" value="1"/>
</dbReference>
<comment type="subcellular location">
    <subcellularLocation>
        <location evidence="1">Membrane</location>
        <topology evidence="1">Single-pass type I membrane protein</topology>
    </subcellularLocation>
</comment>
<dbReference type="InterPro" id="IPR026823">
    <property type="entry name" value="cEGF"/>
</dbReference>
<reference evidence="23" key="1">
    <citation type="journal article" date="2011" name="Nat. Biotechnol.">
        <title>The genomic sequence of the Chinese hamster ovary (CHO)-K1 cell line.</title>
        <authorList>
            <person name="Xu X."/>
            <person name="Nagarajan H."/>
            <person name="Lewis N.E."/>
            <person name="Pan S."/>
            <person name="Cai Z."/>
            <person name="Liu X."/>
            <person name="Chen W."/>
            <person name="Xie M."/>
            <person name="Wang W."/>
            <person name="Hammond S."/>
            <person name="Andersen M.R."/>
            <person name="Neff N."/>
            <person name="Passarelli B."/>
            <person name="Koh W."/>
            <person name="Fan H.C."/>
            <person name="Wang J."/>
            <person name="Gui Y."/>
            <person name="Lee K.H."/>
            <person name="Betenbaugh M.J."/>
            <person name="Quake S.R."/>
            <person name="Famili I."/>
            <person name="Palsson B.O."/>
            <person name="Wang J."/>
        </authorList>
    </citation>
    <scope>NUCLEOTIDE SEQUENCE [LARGE SCALE GENOMIC DNA]</scope>
    <source>
        <strain evidence="23">CHO K1 cell line</strain>
    </source>
</reference>
<dbReference type="SUPFAM" id="SSF57184">
    <property type="entry name" value="Growth factor receptor domain"/>
    <property type="match status" value="2"/>
</dbReference>
<dbReference type="Pfam" id="PF09064">
    <property type="entry name" value="EGF_Tme5"/>
    <property type="match status" value="1"/>
</dbReference>
<dbReference type="Proteomes" id="UP000001075">
    <property type="component" value="Unassembled WGS sequence"/>
</dbReference>
<organism evidence="22 23">
    <name type="scientific">Cricetulus griseus</name>
    <name type="common">Chinese hamster</name>
    <name type="synonym">Cricetulus barabensis griseus</name>
    <dbReference type="NCBI Taxonomy" id="10029"/>
    <lineage>
        <taxon>Eukaryota</taxon>
        <taxon>Metazoa</taxon>
        <taxon>Chordata</taxon>
        <taxon>Craniata</taxon>
        <taxon>Vertebrata</taxon>
        <taxon>Euteleostomi</taxon>
        <taxon>Mammalia</taxon>
        <taxon>Eutheria</taxon>
        <taxon>Euarchontoglires</taxon>
        <taxon>Glires</taxon>
        <taxon>Rodentia</taxon>
        <taxon>Myomorpha</taxon>
        <taxon>Muroidea</taxon>
        <taxon>Cricetidae</taxon>
        <taxon>Cricetinae</taxon>
        <taxon>Cricetulus</taxon>
    </lineage>
</organism>
<keyword evidence="11 18" id="KW-0472">Membrane</keyword>
<evidence type="ECO:0000256" key="17">
    <source>
        <dbReference type="SAM" id="MobiDB-lite"/>
    </source>
</evidence>
<dbReference type="SUPFAM" id="SSF57196">
    <property type="entry name" value="EGF/Laminin"/>
    <property type="match status" value="2"/>
</dbReference>
<keyword evidence="7" id="KW-0430">Lectin</keyword>
<dbReference type="PROSITE" id="PS01186">
    <property type="entry name" value="EGF_2"/>
    <property type="match status" value="1"/>
</dbReference>
<dbReference type="InterPro" id="IPR016186">
    <property type="entry name" value="C-type_lectin-like/link_sf"/>
</dbReference>
<evidence type="ECO:0000256" key="5">
    <source>
        <dbReference type="ARBA" id="ARBA00022692"/>
    </source>
</evidence>
<keyword evidence="12 16" id="KW-1015">Disulfide bond</keyword>
<feature type="domain" description="C-type lectin" evidence="21">
    <location>
        <begin position="31"/>
        <end position="164"/>
    </location>
</feature>
<dbReference type="FunFam" id="2.10.25.10:FF:000809">
    <property type="entry name" value="Complement component C1q receptor"/>
    <property type="match status" value="1"/>
</dbReference>
<feature type="disulfide bond" evidence="16">
    <location>
        <begin position="306"/>
        <end position="323"/>
    </location>
</feature>
<dbReference type="GO" id="GO:0016020">
    <property type="term" value="C:membrane"/>
    <property type="evidence" value="ECO:0007669"/>
    <property type="project" value="UniProtKB-SubCell"/>
</dbReference>
<comment type="function">
    <text evidence="14">Endothelial cell receptor that plays a critical role in regulating several physiological processes including hemostasis, coagulation, fibrinolysis, inflammation, and angiogenesis. Acts as a cofactor for thrombin activation of protein C/PROC on the surface of vascular endothelial cells leading to initiation of the activated protein C anticoagulant pathway. Also accelerates the activation of the plasma carboxypeptidase B2/CPB2, which catalyzes removal of C-terminal basic amino acids from its substrates including kinins or anaphylatoxins leading to fibrinolysis inhibition. Plays critical protective roles in changing the cleavage specificity of protease-activated receptor 1/PAR1, inhibiting endothelial cell permeability and inflammation. Suppresses inflammation distinctly from its anticoagulant cofactor activity by sequestering HMGB1 thereby preventing it from engaging cellular receptors such as RAGE and contributing to the inflammatory response.</text>
</comment>
<evidence type="ECO:0000259" key="21">
    <source>
        <dbReference type="PROSITE" id="PS50041"/>
    </source>
</evidence>
<dbReference type="PROSITE" id="PS50041">
    <property type="entry name" value="C_TYPE_LECTIN_2"/>
    <property type="match status" value="1"/>
</dbReference>
<dbReference type="FunFam" id="2.10.25.10:FF:000797">
    <property type="entry name" value="Thrombomodulin"/>
    <property type="match status" value="1"/>
</dbReference>
<dbReference type="PROSITE" id="PS00010">
    <property type="entry name" value="ASX_HYDROXYL"/>
    <property type="match status" value="2"/>
</dbReference>
<evidence type="ECO:0000256" key="19">
    <source>
        <dbReference type="SAM" id="SignalP"/>
    </source>
</evidence>
<feature type="domain" description="EGF-like" evidence="20">
    <location>
        <begin position="297"/>
        <end position="335"/>
    </location>
</feature>
<name>G3I3T4_CRIGR</name>
<comment type="subunit">
    <text evidence="15">Interacts with ITGAL, ITGAM and ITGB2. Interacts with thrombin/F2; this interaction switches the specificity of thrombin from a procoagulant to an anticoagulant and antifibrinolytic protease. Interacts with ANGP1 and ANGP2; these interactions significantly inhibit the generation of activated PC and TAFIa/CPB2 by the thrombin/thrombomodulin complex. Interacts with PF4; this interaction enhances generation of activated protein C. Interacts with HMGB1; this interaction inhibits HMGB1 inflammatory activity.</text>
</comment>
<keyword evidence="6 19" id="KW-0732">Signal</keyword>
<evidence type="ECO:0000256" key="15">
    <source>
        <dbReference type="ARBA" id="ARBA00046453"/>
    </source>
</evidence>
<evidence type="ECO:0000256" key="11">
    <source>
        <dbReference type="ARBA" id="ARBA00023136"/>
    </source>
</evidence>
<keyword evidence="3 16" id="KW-0245">EGF-like domain</keyword>
<keyword evidence="13" id="KW-0325">Glycoprotein</keyword>
<dbReference type="PANTHER" id="PTHR14789">
    <property type="entry name" value="CHONDROLECTIN VARIANT CHODLFDELTAE"/>
    <property type="match status" value="1"/>
</dbReference>
<dbReference type="FunFam" id="2.10.25.10:FF:000005">
    <property type="entry name" value="Fibrillin 2"/>
    <property type="match status" value="1"/>
</dbReference>
<dbReference type="STRING" id="10029.G3I3T4"/>
<dbReference type="FunCoup" id="G3I3T4">
    <property type="interactions" value="118"/>
</dbReference>
<keyword evidence="9" id="KW-0654">Proteoglycan</keyword>
<feature type="compositionally biased region" description="Pro residues" evidence="17">
    <location>
        <begin position="732"/>
        <end position="746"/>
    </location>
</feature>
<dbReference type="InterPro" id="IPR015149">
    <property type="entry name" value="Tme5_EGF-like"/>
</dbReference>
<keyword evidence="22" id="KW-0675">Receptor</keyword>
<keyword evidence="4" id="KW-0597">Phosphoprotein</keyword>
<dbReference type="CDD" id="cd19941">
    <property type="entry name" value="TIL"/>
    <property type="match status" value="1"/>
</dbReference>
<dbReference type="Gene3D" id="2.10.25.10">
    <property type="entry name" value="Laminin"/>
    <property type="match status" value="7"/>
</dbReference>
<evidence type="ECO:0000313" key="23">
    <source>
        <dbReference type="Proteomes" id="UP000001075"/>
    </source>
</evidence>
<proteinExistence type="predicted"/>
<dbReference type="GO" id="GO:0030246">
    <property type="term" value="F:carbohydrate binding"/>
    <property type="evidence" value="ECO:0007669"/>
    <property type="project" value="UniProtKB-KW"/>
</dbReference>
<dbReference type="InterPro" id="IPR051505">
    <property type="entry name" value="C-type_lectin_domain"/>
</dbReference>
<dbReference type="Pfam" id="PF12662">
    <property type="entry name" value="cEGF"/>
    <property type="match status" value="1"/>
</dbReference>
<dbReference type="PANTHER" id="PTHR14789:SF8">
    <property type="entry name" value="C-TYPE LECTIN DOMAIN FAMILY 14 MEMBER A PRECURSOR-RELATED"/>
    <property type="match status" value="1"/>
</dbReference>
<dbReference type="AlphaFoldDB" id="G3I3T4"/>
<evidence type="ECO:0000256" key="2">
    <source>
        <dbReference type="ARBA" id="ARBA00019822"/>
    </source>
</evidence>
<accession>G3I3T4</accession>
<dbReference type="InterPro" id="IPR000742">
    <property type="entry name" value="EGF"/>
</dbReference>
<dbReference type="GO" id="GO:0005509">
    <property type="term" value="F:calcium ion binding"/>
    <property type="evidence" value="ECO:0007669"/>
    <property type="project" value="InterPro"/>
</dbReference>
<dbReference type="InParanoid" id="G3I3T4"/>
<dbReference type="GlyGen" id="G3I3T4">
    <property type="glycosylation" value="1 site"/>
</dbReference>
<evidence type="ECO:0000256" key="16">
    <source>
        <dbReference type="PROSITE-ProRule" id="PRU00076"/>
    </source>
</evidence>
<feature type="compositionally biased region" description="Polar residues" evidence="17">
    <location>
        <begin position="493"/>
        <end position="503"/>
    </location>
</feature>
<dbReference type="SMART" id="SM00034">
    <property type="entry name" value="CLECT"/>
    <property type="match status" value="1"/>
</dbReference>
<dbReference type="PaxDb" id="10029-XP_007624813.1"/>
<sequence>MTTSTGLLLLLLLLGQSWAGAAADSEAVVCQGTACYTAHWGKVSFTEAQSSCHENGGNLATVKSEEEARYVQQALAQLLKTKEPLEAKMRKFWIGLQREKGKCTYYDLPLKGFSWVGGGEDTAYSNWYKEGKRSCTSNRCVSLILDLPLPPHPSQLPRWYETSCGTPDGNSIEGFLCKFNFKGMCSPLALGGPGQVTYTTPFQATTSSLEAVPFASAANVVCGDEAESKTYYFLCKEKTAGVFHWGSSGPLCISPKLGCSFNNGGCQQDCFEGGDGSFRCGCRPGFRLLDDLVTCASRNPCSSNPCTGGGTCHPVPLSENYTCQCPKGYQLDSSQVHCVDIDECQESPCAQECINTPGSFRCECWVGYQSSGPKEATSCEDVDECAHSPCAHRCINTDGSFYCDCKDGYALSGEDSTQCEDIDECSDSRGSPCDTRCVNSEGSFTCGCQSGWELAPNGVSCIKGSVSLEPSTSSPQKEGKGDRKGNTVPPTDMPSSSRGSENVSKGGYPTGRPSLGSDTPSASVPPEIPVPSEASDVWMELDTHLPMTTGYSKPTHEDSVAAHSDSDTDGQKLLLFYILGTVVAISLLLALALGLLIYRKRRAKKEEIKEKKPQNAADSYSWVPERAESRALENQYRCEMFCNESSCPADCDPNTPDFCHCPEGFILDEGHICVDIDECSQEECSRNECRNLPGSYECICGPDTALAGQVSKDCDPTPVIEYNEDHGSGEPPVSPTPGSPTGPPSAKPVHSGVLIGISIASLSLVVALLALLCHLRKKQGAARAELEYKCASPAKEVVLQHVRTDRTLHKF</sequence>
<dbReference type="InterPro" id="IPR016187">
    <property type="entry name" value="CTDL_fold"/>
</dbReference>
<feature type="signal peptide" evidence="19">
    <location>
        <begin position="1"/>
        <end position="23"/>
    </location>
</feature>
<dbReference type="SMART" id="SM00179">
    <property type="entry name" value="EGF_CA"/>
    <property type="match status" value="6"/>
</dbReference>
<dbReference type="GO" id="GO:0050772">
    <property type="term" value="P:positive regulation of axonogenesis"/>
    <property type="evidence" value="ECO:0007669"/>
    <property type="project" value="TreeGrafter"/>
</dbReference>
<feature type="transmembrane region" description="Helical" evidence="18">
    <location>
        <begin position="574"/>
        <end position="598"/>
    </location>
</feature>
<dbReference type="InterPro" id="IPR049883">
    <property type="entry name" value="NOTCH1_EGF-like"/>
</dbReference>
<feature type="transmembrane region" description="Helical" evidence="18">
    <location>
        <begin position="753"/>
        <end position="772"/>
    </location>
</feature>
<keyword evidence="5 18" id="KW-0812">Transmembrane</keyword>
<evidence type="ECO:0000256" key="12">
    <source>
        <dbReference type="ARBA" id="ARBA00023157"/>
    </source>
</evidence>
<dbReference type="CDD" id="cd00054">
    <property type="entry name" value="EGF_CA"/>
    <property type="match status" value="5"/>
</dbReference>
<evidence type="ECO:0000259" key="20">
    <source>
        <dbReference type="PROSITE" id="PS50026"/>
    </source>
</evidence>
<evidence type="ECO:0000256" key="4">
    <source>
        <dbReference type="ARBA" id="ARBA00022553"/>
    </source>
</evidence>
<dbReference type="eggNOG" id="ENOG502QUVB">
    <property type="taxonomic scope" value="Eukaryota"/>
</dbReference>
<dbReference type="EMBL" id="JH001210">
    <property type="protein sequence ID" value="EGW02596.1"/>
    <property type="molecule type" value="Genomic_DNA"/>
</dbReference>
<evidence type="ECO:0000256" key="1">
    <source>
        <dbReference type="ARBA" id="ARBA00004479"/>
    </source>
</evidence>
<feature type="chain" id="PRO_5003445145" description="Thrombomodulin" evidence="19">
    <location>
        <begin position="24"/>
        <end position="811"/>
    </location>
</feature>
<evidence type="ECO:0000313" key="22">
    <source>
        <dbReference type="EMBL" id="EGW02596.1"/>
    </source>
</evidence>
<dbReference type="PROSITE" id="PS50026">
    <property type="entry name" value="EGF_3"/>
    <property type="match status" value="3"/>
</dbReference>
<evidence type="ECO:0000256" key="18">
    <source>
        <dbReference type="SAM" id="Phobius"/>
    </source>
</evidence>
<comment type="caution">
    <text evidence="16">Lacks conserved residue(s) required for the propagation of feature annotation.</text>
</comment>
<dbReference type="SUPFAM" id="SSF56436">
    <property type="entry name" value="C-type lectin-like"/>
    <property type="match status" value="1"/>
</dbReference>
<feature type="region of interest" description="Disordered" evidence="17">
    <location>
        <begin position="468"/>
        <end position="531"/>
    </location>
</feature>
<dbReference type="FunFam" id="2.10.25.10:FF:000038">
    <property type="entry name" value="Fibrillin 2"/>
    <property type="match status" value="1"/>
</dbReference>
<dbReference type="Pfam" id="PF00059">
    <property type="entry name" value="Lectin_C"/>
    <property type="match status" value="1"/>
</dbReference>
<dbReference type="InterPro" id="IPR009030">
    <property type="entry name" value="Growth_fac_rcpt_cys_sf"/>
</dbReference>
<evidence type="ECO:0000256" key="10">
    <source>
        <dbReference type="ARBA" id="ARBA00022989"/>
    </source>
</evidence>
<feature type="domain" description="EGF-like" evidence="20">
    <location>
        <begin position="340"/>
        <end position="374"/>
    </location>
</feature>
<evidence type="ECO:0000256" key="13">
    <source>
        <dbReference type="ARBA" id="ARBA00023180"/>
    </source>
</evidence>